<dbReference type="InterPro" id="IPR025489">
    <property type="entry name" value="DUF4381"/>
</dbReference>
<keyword evidence="1" id="KW-1133">Transmembrane helix</keyword>
<evidence type="ECO:0000313" key="3">
    <source>
        <dbReference type="Proteomes" id="UP000315700"/>
    </source>
</evidence>
<dbReference type="OrthoDB" id="283083at2"/>
<accession>A0A517SKA3</accession>
<sequence>MSEIDPTSLDSLVDIVVPPPAGWWPLAPGWLLVLLAIGLAGLVRLAILLRDWRRNAYRRDALRELDRIAGSDGRTTWTKVPELLKRTALAAWPRADVAGLSGTAWVEFLNHTGRTPGFGGNIGERLLALSYEPGAVERFSTTDFQQVVEASRDWIRHHARPEAAPC</sequence>
<dbReference type="Pfam" id="PF14316">
    <property type="entry name" value="DUF4381"/>
    <property type="match status" value="1"/>
</dbReference>
<name>A0A517SKA3_9PLAN</name>
<keyword evidence="1" id="KW-0812">Transmembrane</keyword>
<protein>
    <recommendedName>
        <fullName evidence="4">DUF4381 domain-containing protein</fullName>
    </recommendedName>
</protein>
<reference evidence="2 3" key="1">
    <citation type="submission" date="2019-02" db="EMBL/GenBank/DDBJ databases">
        <title>Deep-cultivation of Planctomycetes and their phenomic and genomic characterization uncovers novel biology.</title>
        <authorList>
            <person name="Wiegand S."/>
            <person name="Jogler M."/>
            <person name="Boedeker C."/>
            <person name="Pinto D."/>
            <person name="Vollmers J."/>
            <person name="Rivas-Marin E."/>
            <person name="Kohn T."/>
            <person name="Peeters S.H."/>
            <person name="Heuer A."/>
            <person name="Rast P."/>
            <person name="Oberbeckmann S."/>
            <person name="Bunk B."/>
            <person name="Jeske O."/>
            <person name="Meyerdierks A."/>
            <person name="Storesund J.E."/>
            <person name="Kallscheuer N."/>
            <person name="Luecker S."/>
            <person name="Lage O.M."/>
            <person name="Pohl T."/>
            <person name="Merkel B.J."/>
            <person name="Hornburger P."/>
            <person name="Mueller R.-W."/>
            <person name="Bruemmer F."/>
            <person name="Labrenz M."/>
            <person name="Spormann A.M."/>
            <person name="Op den Camp H."/>
            <person name="Overmann J."/>
            <person name="Amann R."/>
            <person name="Jetten M.S.M."/>
            <person name="Mascher T."/>
            <person name="Medema M.H."/>
            <person name="Devos D.P."/>
            <person name="Kaster A.-K."/>
            <person name="Ovreas L."/>
            <person name="Rohde M."/>
            <person name="Galperin M.Y."/>
            <person name="Jogler C."/>
        </authorList>
    </citation>
    <scope>NUCLEOTIDE SEQUENCE [LARGE SCALE GENOMIC DNA]</scope>
    <source>
        <strain evidence="2 3">Pan44</strain>
    </source>
</reference>
<dbReference type="InParanoid" id="A0A517SKA3"/>
<organism evidence="2 3">
    <name type="scientific">Caulifigura coniformis</name>
    <dbReference type="NCBI Taxonomy" id="2527983"/>
    <lineage>
        <taxon>Bacteria</taxon>
        <taxon>Pseudomonadati</taxon>
        <taxon>Planctomycetota</taxon>
        <taxon>Planctomycetia</taxon>
        <taxon>Planctomycetales</taxon>
        <taxon>Planctomycetaceae</taxon>
        <taxon>Caulifigura</taxon>
    </lineage>
</organism>
<dbReference type="EMBL" id="CP036271">
    <property type="protein sequence ID" value="QDT56552.1"/>
    <property type="molecule type" value="Genomic_DNA"/>
</dbReference>
<feature type="transmembrane region" description="Helical" evidence="1">
    <location>
        <begin position="29"/>
        <end position="49"/>
    </location>
</feature>
<keyword evidence="1" id="KW-0472">Membrane</keyword>
<gene>
    <name evidence="2" type="ORF">Pan44_46080</name>
</gene>
<dbReference type="KEGG" id="ccos:Pan44_46080"/>
<evidence type="ECO:0008006" key="4">
    <source>
        <dbReference type="Google" id="ProtNLM"/>
    </source>
</evidence>
<dbReference type="AlphaFoldDB" id="A0A517SKA3"/>
<dbReference type="RefSeq" id="WP_145034018.1">
    <property type="nucleotide sequence ID" value="NZ_CP036271.1"/>
</dbReference>
<evidence type="ECO:0000256" key="1">
    <source>
        <dbReference type="SAM" id="Phobius"/>
    </source>
</evidence>
<dbReference type="Proteomes" id="UP000315700">
    <property type="component" value="Chromosome"/>
</dbReference>
<proteinExistence type="predicted"/>
<evidence type="ECO:0000313" key="2">
    <source>
        <dbReference type="EMBL" id="QDT56552.1"/>
    </source>
</evidence>
<keyword evidence="3" id="KW-1185">Reference proteome</keyword>